<name>A0A2G8LPM0_STIJA</name>
<reference evidence="2 3" key="1">
    <citation type="journal article" date="2017" name="PLoS Biol.">
        <title>The sea cucumber genome provides insights into morphological evolution and visceral regeneration.</title>
        <authorList>
            <person name="Zhang X."/>
            <person name="Sun L."/>
            <person name="Yuan J."/>
            <person name="Sun Y."/>
            <person name="Gao Y."/>
            <person name="Zhang L."/>
            <person name="Li S."/>
            <person name="Dai H."/>
            <person name="Hamel J.F."/>
            <person name="Liu C."/>
            <person name="Yu Y."/>
            <person name="Liu S."/>
            <person name="Lin W."/>
            <person name="Guo K."/>
            <person name="Jin S."/>
            <person name="Xu P."/>
            <person name="Storey K.B."/>
            <person name="Huan P."/>
            <person name="Zhang T."/>
            <person name="Zhou Y."/>
            <person name="Zhang J."/>
            <person name="Lin C."/>
            <person name="Li X."/>
            <person name="Xing L."/>
            <person name="Huo D."/>
            <person name="Sun M."/>
            <person name="Wang L."/>
            <person name="Mercier A."/>
            <person name="Li F."/>
            <person name="Yang H."/>
            <person name="Xiang J."/>
        </authorList>
    </citation>
    <scope>NUCLEOTIDE SEQUENCE [LARGE SCALE GENOMIC DNA]</scope>
    <source>
        <strain evidence="2">Shaxun</strain>
        <tissue evidence="2">Muscle</tissue>
    </source>
</reference>
<comment type="caution">
    <text evidence="2">The sequence shown here is derived from an EMBL/GenBank/DDBJ whole genome shotgun (WGS) entry which is preliminary data.</text>
</comment>
<evidence type="ECO:0008006" key="4">
    <source>
        <dbReference type="Google" id="ProtNLM"/>
    </source>
</evidence>
<keyword evidence="3" id="KW-1185">Reference proteome</keyword>
<dbReference type="EMBL" id="MRZV01000017">
    <property type="protein sequence ID" value="PIK62197.1"/>
    <property type="molecule type" value="Genomic_DNA"/>
</dbReference>
<dbReference type="SUPFAM" id="SSF50630">
    <property type="entry name" value="Acid proteases"/>
    <property type="match status" value="1"/>
</dbReference>
<dbReference type="InterPro" id="IPR021109">
    <property type="entry name" value="Peptidase_aspartic_dom_sf"/>
</dbReference>
<accession>A0A2G8LPM0</accession>
<feature type="region of interest" description="Disordered" evidence="1">
    <location>
        <begin position="1"/>
        <end position="45"/>
    </location>
</feature>
<evidence type="ECO:0000256" key="1">
    <source>
        <dbReference type="SAM" id="MobiDB-lite"/>
    </source>
</evidence>
<dbReference type="Proteomes" id="UP000230750">
    <property type="component" value="Unassembled WGS sequence"/>
</dbReference>
<dbReference type="CDD" id="cd05481">
    <property type="entry name" value="retropepsin_like_LTR_1"/>
    <property type="match status" value="1"/>
</dbReference>
<sequence length="179" mass="20575">MQDVPNKIKSVKKAPRQQKHDKRNQQKVHTVDEANSDTGTEGSGNSDFFNDVLEFQQCKTADGEWNINLLVEDVKVNFKLDTGSQCNVIFSSVLENMENVKLRRSKMHLITYSGDKLKPMGKCVLLYEHKNRYYDLSFQVVKGMKETLIWLESVHSPRTDSTYRQCGVIENSRTTGQLQ</sequence>
<dbReference type="OrthoDB" id="6780370at2759"/>
<evidence type="ECO:0000313" key="2">
    <source>
        <dbReference type="EMBL" id="PIK62197.1"/>
    </source>
</evidence>
<dbReference type="Gene3D" id="2.40.70.10">
    <property type="entry name" value="Acid Proteases"/>
    <property type="match status" value="1"/>
</dbReference>
<protein>
    <recommendedName>
        <fullName evidence="4">Peptidase A2 domain-containing protein</fullName>
    </recommendedName>
</protein>
<dbReference type="AlphaFoldDB" id="A0A2G8LPM0"/>
<feature type="compositionally biased region" description="Polar residues" evidence="1">
    <location>
        <begin position="36"/>
        <end position="45"/>
    </location>
</feature>
<evidence type="ECO:0000313" key="3">
    <source>
        <dbReference type="Proteomes" id="UP000230750"/>
    </source>
</evidence>
<organism evidence="2 3">
    <name type="scientific">Stichopus japonicus</name>
    <name type="common">Sea cucumber</name>
    <dbReference type="NCBI Taxonomy" id="307972"/>
    <lineage>
        <taxon>Eukaryota</taxon>
        <taxon>Metazoa</taxon>
        <taxon>Echinodermata</taxon>
        <taxon>Eleutherozoa</taxon>
        <taxon>Echinozoa</taxon>
        <taxon>Holothuroidea</taxon>
        <taxon>Aspidochirotacea</taxon>
        <taxon>Aspidochirotida</taxon>
        <taxon>Stichopodidae</taxon>
        <taxon>Apostichopus</taxon>
    </lineage>
</organism>
<gene>
    <name evidence="2" type="ORF">BSL78_00920</name>
</gene>
<proteinExistence type="predicted"/>
<feature type="compositionally biased region" description="Basic residues" evidence="1">
    <location>
        <begin position="9"/>
        <end position="26"/>
    </location>
</feature>